<dbReference type="PANTHER" id="PTHR47691:SF3">
    <property type="entry name" value="HTH-TYPE TRANSCRIPTIONAL REGULATOR RV0890C-RELATED"/>
    <property type="match status" value="1"/>
</dbReference>
<dbReference type="OrthoDB" id="3311584at2"/>
<gene>
    <name evidence="3" type="ORF">FEF34_28265</name>
</gene>
<dbReference type="SUPFAM" id="SSF52540">
    <property type="entry name" value="P-loop containing nucleoside triphosphate hydrolases"/>
    <property type="match status" value="1"/>
</dbReference>
<evidence type="ECO:0000256" key="1">
    <source>
        <dbReference type="SAM" id="MobiDB-lite"/>
    </source>
</evidence>
<dbReference type="GO" id="GO:0043531">
    <property type="term" value="F:ADP binding"/>
    <property type="evidence" value="ECO:0007669"/>
    <property type="project" value="InterPro"/>
</dbReference>
<dbReference type="Gene3D" id="3.40.50.300">
    <property type="entry name" value="P-loop containing nucleotide triphosphate hydrolases"/>
    <property type="match status" value="1"/>
</dbReference>
<organism evidence="3 4">
    <name type="scientific">Streptomyces marianii</name>
    <dbReference type="NCBI Taxonomy" id="1817406"/>
    <lineage>
        <taxon>Bacteria</taxon>
        <taxon>Bacillati</taxon>
        <taxon>Actinomycetota</taxon>
        <taxon>Actinomycetes</taxon>
        <taxon>Kitasatosporales</taxon>
        <taxon>Streptomycetaceae</taxon>
        <taxon>Streptomyces</taxon>
    </lineage>
</organism>
<dbReference type="AlphaFoldDB" id="A0A5R9E8F0"/>
<comment type="caution">
    <text evidence="3">The sequence shown here is derived from an EMBL/GenBank/DDBJ whole genome shotgun (WGS) entry which is preliminary data.</text>
</comment>
<evidence type="ECO:0000259" key="2">
    <source>
        <dbReference type="Pfam" id="PF00931"/>
    </source>
</evidence>
<protein>
    <recommendedName>
        <fullName evidence="2">NB-ARC domain-containing protein</fullName>
    </recommendedName>
</protein>
<dbReference type="Proteomes" id="UP000305921">
    <property type="component" value="Unassembled WGS sequence"/>
</dbReference>
<dbReference type="Pfam" id="PF00931">
    <property type="entry name" value="NB-ARC"/>
    <property type="match status" value="1"/>
</dbReference>
<dbReference type="Gene3D" id="1.10.8.430">
    <property type="entry name" value="Helical domain of apoptotic protease-activating factors"/>
    <property type="match status" value="1"/>
</dbReference>
<dbReference type="EMBL" id="VAWE01000001">
    <property type="protein sequence ID" value="TLQ46361.1"/>
    <property type="molecule type" value="Genomic_DNA"/>
</dbReference>
<dbReference type="InterPro" id="IPR042197">
    <property type="entry name" value="Apaf_helical"/>
</dbReference>
<keyword evidence="4" id="KW-1185">Reference proteome</keyword>
<dbReference type="InterPro" id="IPR002182">
    <property type="entry name" value="NB-ARC"/>
</dbReference>
<proteinExistence type="predicted"/>
<sequence>MYAGSRTPMILPRIRCAEHTARHPNGTASVRARATLVWVRRASSLAEERAGRADRVDVAGRCHRVGCEGGCMEVELAALAAAGSSAVVALMGSDSWDAVKAALAAFLSRHGGTAAREADIAAELQAASEAVQDARARGDEDAAVEIGHAWEVRIRRTLQNDLGAAPELRELISRLWALPWAVSAARDPAGQSSRRPGGVSFEVLAPPSGRVSRAAPHEVPVPGRLFVNRSMPLRVLDEWLAADDPTAGNIWLVHGMPGIGKTTTVLAWARQARDRFPDGQLFVHFPALRDQVGADVSEAVATCLRALGVGGEFLPDSLAARAELFRAVSADRRLLLVLDNVACPAQIRPLISRGSGSVVVATSRSRLGELVGDGARFLHLQPLSAEDGLALLADRCGQQLIEADRPAAVRLVELCGGVPLALQMVAALLRNGPKQTVNSLLSELESTAEWLQGIPPRYPAAPLADRAVGAALDLVYQQLPPPPPTRPGSTASWAGYPPERSACRQPRSPQILPRHRP</sequence>
<evidence type="ECO:0000313" key="4">
    <source>
        <dbReference type="Proteomes" id="UP000305921"/>
    </source>
</evidence>
<dbReference type="PRINTS" id="PR00364">
    <property type="entry name" value="DISEASERSIST"/>
</dbReference>
<reference evidence="3 4" key="1">
    <citation type="submission" date="2019-05" db="EMBL/GenBank/DDBJ databases">
        <title>Streptomyces marianii sp. nov., a novel marine actinomycete from southern coast of India.</title>
        <authorList>
            <person name="Iniyan A.M."/>
            <person name="Wink J."/>
            <person name="Ramprasad E."/>
            <person name="Ramana C.V."/>
            <person name="Bunk B."/>
            <person name="Sproer C."/>
            <person name="Joseph F.-J.R.S."/>
            <person name="Vincent S.G.P."/>
        </authorList>
    </citation>
    <scope>NUCLEOTIDE SEQUENCE [LARGE SCALE GENOMIC DNA]</scope>
    <source>
        <strain evidence="3 4">ICN19</strain>
    </source>
</reference>
<feature type="region of interest" description="Disordered" evidence="1">
    <location>
        <begin position="478"/>
        <end position="517"/>
    </location>
</feature>
<dbReference type="InterPro" id="IPR027417">
    <property type="entry name" value="P-loop_NTPase"/>
</dbReference>
<name>A0A5R9E8F0_9ACTN</name>
<feature type="domain" description="NB-ARC" evidence="2">
    <location>
        <begin position="236"/>
        <end position="395"/>
    </location>
</feature>
<evidence type="ECO:0000313" key="3">
    <source>
        <dbReference type="EMBL" id="TLQ46361.1"/>
    </source>
</evidence>
<accession>A0A5R9E8F0</accession>
<dbReference type="PANTHER" id="PTHR47691">
    <property type="entry name" value="REGULATOR-RELATED"/>
    <property type="match status" value="1"/>
</dbReference>